<reference evidence="2 3" key="1">
    <citation type="journal article" date="2019" name="Genome Biol. Evol.">
        <title>Insights into the evolution of the New World diploid cottons (Gossypium, subgenus Houzingenia) based on genome sequencing.</title>
        <authorList>
            <person name="Grover C.E."/>
            <person name="Arick M.A. 2nd"/>
            <person name="Thrash A."/>
            <person name="Conover J.L."/>
            <person name="Sanders W.S."/>
            <person name="Peterson D.G."/>
            <person name="Frelichowski J.E."/>
            <person name="Scheffler J.A."/>
            <person name="Scheffler B.E."/>
            <person name="Wendel J.F."/>
        </authorList>
    </citation>
    <scope>NUCLEOTIDE SEQUENCE [LARGE SCALE GENOMIC DNA]</scope>
    <source>
        <strain evidence="2">8</strain>
        <tissue evidence="2">Leaf</tissue>
    </source>
</reference>
<organism evidence="2 3">
    <name type="scientific">Gossypium raimondii</name>
    <name type="common">Peruvian cotton</name>
    <name type="synonym">Gossypium klotzschianum subsp. raimondii</name>
    <dbReference type="NCBI Taxonomy" id="29730"/>
    <lineage>
        <taxon>Eukaryota</taxon>
        <taxon>Viridiplantae</taxon>
        <taxon>Streptophyta</taxon>
        <taxon>Embryophyta</taxon>
        <taxon>Tracheophyta</taxon>
        <taxon>Spermatophyta</taxon>
        <taxon>Magnoliopsida</taxon>
        <taxon>eudicotyledons</taxon>
        <taxon>Gunneridae</taxon>
        <taxon>Pentapetalae</taxon>
        <taxon>rosids</taxon>
        <taxon>malvids</taxon>
        <taxon>Malvales</taxon>
        <taxon>Malvaceae</taxon>
        <taxon>Malvoideae</taxon>
        <taxon>Gossypium</taxon>
    </lineage>
</organism>
<dbReference type="AlphaFoldDB" id="A0A7J8Q340"/>
<protein>
    <submittedName>
        <fullName evidence="2">Uncharacterized protein</fullName>
    </submittedName>
</protein>
<evidence type="ECO:0000256" key="1">
    <source>
        <dbReference type="SAM" id="MobiDB-lite"/>
    </source>
</evidence>
<evidence type="ECO:0000313" key="2">
    <source>
        <dbReference type="EMBL" id="MBA0595937.1"/>
    </source>
</evidence>
<gene>
    <name evidence="2" type="ORF">Gorai_012786</name>
</gene>
<name>A0A7J8Q340_GOSRA</name>
<proteinExistence type="predicted"/>
<sequence>MDRSKMNRALAVREIEISSFTYDFSIPERSNRLSDTNDTGAGRKNKKSKLGGTRNVTNQGPSNPDAIPCLSSGFNSHLALRILNRSPSLEFQSQTKL</sequence>
<dbReference type="Proteomes" id="UP000593578">
    <property type="component" value="Unassembled WGS sequence"/>
</dbReference>
<feature type="region of interest" description="Disordered" evidence="1">
    <location>
        <begin position="28"/>
        <end position="64"/>
    </location>
</feature>
<dbReference type="EMBL" id="JABEZZ010000009">
    <property type="protein sequence ID" value="MBA0595937.1"/>
    <property type="molecule type" value="Genomic_DNA"/>
</dbReference>
<evidence type="ECO:0000313" key="3">
    <source>
        <dbReference type="Proteomes" id="UP000593578"/>
    </source>
</evidence>
<accession>A0A7J8Q340</accession>
<comment type="caution">
    <text evidence="2">The sequence shown here is derived from an EMBL/GenBank/DDBJ whole genome shotgun (WGS) entry which is preliminary data.</text>
</comment>